<dbReference type="RefSeq" id="WP_094483380.1">
    <property type="nucleotide sequence ID" value="NZ_NOZR01000023.1"/>
</dbReference>
<evidence type="ECO:0000313" key="11">
    <source>
        <dbReference type="Proteomes" id="UP000216063"/>
    </source>
</evidence>
<dbReference type="InterPro" id="IPR006091">
    <property type="entry name" value="Acyl-CoA_Oxase/DH_mid-dom"/>
</dbReference>
<evidence type="ECO:0000256" key="3">
    <source>
        <dbReference type="ARBA" id="ARBA00022630"/>
    </source>
</evidence>
<dbReference type="Proteomes" id="UP000216063">
    <property type="component" value="Unassembled WGS sequence"/>
</dbReference>
<dbReference type="InterPro" id="IPR013786">
    <property type="entry name" value="AcylCoA_DH/ox_N"/>
</dbReference>
<keyword evidence="11" id="KW-1185">Reference proteome</keyword>
<dbReference type="Pfam" id="PF02770">
    <property type="entry name" value="Acyl-CoA_dh_M"/>
    <property type="match status" value="1"/>
</dbReference>
<dbReference type="Gene3D" id="1.10.540.10">
    <property type="entry name" value="Acyl-CoA dehydrogenase/oxidase, N-terminal domain"/>
    <property type="match status" value="1"/>
</dbReference>
<accession>A0A255DG09</accession>
<dbReference type="InterPro" id="IPR009100">
    <property type="entry name" value="AcylCoA_DH/oxidase_NM_dom_sf"/>
</dbReference>
<feature type="domain" description="Acyl-CoA dehydrogenase/oxidase C-terminal" evidence="7">
    <location>
        <begin position="230"/>
        <end position="377"/>
    </location>
</feature>
<dbReference type="Gene3D" id="2.40.110.10">
    <property type="entry name" value="Butyryl-CoA Dehydrogenase, subunit A, domain 2"/>
    <property type="match status" value="1"/>
</dbReference>
<dbReference type="GO" id="GO:0050660">
    <property type="term" value="F:flavin adenine dinucleotide binding"/>
    <property type="evidence" value="ECO:0007669"/>
    <property type="project" value="InterPro"/>
</dbReference>
<name>A0A255DG09_9MYCO</name>
<dbReference type="PANTHER" id="PTHR43884:SF20">
    <property type="entry name" value="ACYL-COA DEHYDROGENASE FADE28"/>
    <property type="match status" value="1"/>
</dbReference>
<dbReference type="InterPro" id="IPR046373">
    <property type="entry name" value="Acyl-CoA_Oxase/DH_mid-dom_sf"/>
</dbReference>
<keyword evidence="4 6" id="KW-0274">FAD</keyword>
<dbReference type="InterPro" id="IPR037069">
    <property type="entry name" value="AcylCoA_DH/ox_N_sf"/>
</dbReference>
<reference evidence="10 11" key="1">
    <citation type="submission" date="2017-07" db="EMBL/GenBank/DDBJ databases">
        <title>The new phylogeny of genus Mycobacterium.</title>
        <authorList>
            <person name="Tortoli E."/>
            <person name="Trovato A."/>
            <person name="Cirillo D.M."/>
        </authorList>
    </citation>
    <scope>NUCLEOTIDE SEQUENCE [LARGE SCALE GENOMIC DNA]</scope>
    <source>
        <strain evidence="10 11">ATCC 33027</strain>
    </source>
</reference>
<evidence type="ECO:0000256" key="4">
    <source>
        <dbReference type="ARBA" id="ARBA00022827"/>
    </source>
</evidence>
<comment type="cofactor">
    <cofactor evidence="1 6">
        <name>FAD</name>
        <dbReference type="ChEBI" id="CHEBI:57692"/>
    </cofactor>
</comment>
<evidence type="ECO:0000259" key="7">
    <source>
        <dbReference type="Pfam" id="PF00441"/>
    </source>
</evidence>
<dbReference type="Pfam" id="PF02771">
    <property type="entry name" value="Acyl-CoA_dh_N"/>
    <property type="match status" value="1"/>
</dbReference>
<protein>
    <recommendedName>
        <fullName evidence="12">Acyl-CoA dehydrogenase</fullName>
    </recommendedName>
</protein>
<evidence type="ECO:0000259" key="9">
    <source>
        <dbReference type="Pfam" id="PF02771"/>
    </source>
</evidence>
<dbReference type="OrthoDB" id="2986495at2"/>
<evidence type="ECO:0008006" key="12">
    <source>
        <dbReference type="Google" id="ProtNLM"/>
    </source>
</evidence>
<dbReference type="InterPro" id="IPR036250">
    <property type="entry name" value="AcylCo_DH-like_C"/>
</dbReference>
<gene>
    <name evidence="10" type="ORF">CG716_22710</name>
</gene>
<dbReference type="SUPFAM" id="SSF47203">
    <property type="entry name" value="Acyl-CoA dehydrogenase C-terminal domain-like"/>
    <property type="match status" value="1"/>
</dbReference>
<organism evidence="10 11">
    <name type="scientific">Mycolicibacterium sphagni</name>
    <dbReference type="NCBI Taxonomy" id="1786"/>
    <lineage>
        <taxon>Bacteria</taxon>
        <taxon>Bacillati</taxon>
        <taxon>Actinomycetota</taxon>
        <taxon>Actinomycetes</taxon>
        <taxon>Mycobacteriales</taxon>
        <taxon>Mycobacteriaceae</taxon>
        <taxon>Mycolicibacterium</taxon>
    </lineage>
</organism>
<dbReference type="CDD" id="cd00567">
    <property type="entry name" value="ACAD"/>
    <property type="match status" value="1"/>
</dbReference>
<evidence type="ECO:0000313" key="10">
    <source>
        <dbReference type="EMBL" id="OYN76165.1"/>
    </source>
</evidence>
<dbReference type="Gene3D" id="1.20.140.10">
    <property type="entry name" value="Butyryl-CoA Dehydrogenase, subunit A, domain 3"/>
    <property type="match status" value="1"/>
</dbReference>
<evidence type="ECO:0000256" key="1">
    <source>
        <dbReference type="ARBA" id="ARBA00001974"/>
    </source>
</evidence>
<feature type="domain" description="Acyl-CoA oxidase/dehydrogenase middle" evidence="8">
    <location>
        <begin position="126"/>
        <end position="194"/>
    </location>
</feature>
<dbReference type="InterPro" id="IPR009075">
    <property type="entry name" value="AcylCo_DH/oxidase_C"/>
</dbReference>
<dbReference type="EMBL" id="NOZR01000023">
    <property type="protein sequence ID" value="OYN76165.1"/>
    <property type="molecule type" value="Genomic_DNA"/>
</dbReference>
<sequence length="385" mass="40929">MPNPARAFAQAHCLSEEQVSAAELAGRIAAGYEAKSFGDRDAVRELWSKLVNAGFAGMSLPEKYGGAGSGLLELCLVMERTSAAGFPAAKLILSQGIVGPILLRSGSSEQCDRWLPPVAAGDIEFSFALTEADAGSNPSRMRTVAEPVGDGSWRLRGEKCYITAVDDSAAMLVAAQTPSADGLTLFIVEEPVQRLGLTRMNIDISLFESQFVVHFDDVVVGPDAIVGEPGNGLSALFHGLNPERLLTGSQAVGLGRWGLDRACRYANSRAVFAHLIGAHQAVQHPLAESWLQLEAAWGLMIAAARGYDRGEAVGVECNAAKVLACDAGWLALDRALQTYAGSGFVADHRLIERLMVARLFKIAPVTREMALNHIAAEGLGLPKSY</sequence>
<keyword evidence="3 6" id="KW-0285">Flavoprotein</keyword>
<feature type="domain" description="Acyl-CoA dehydrogenase/oxidase N-terminal" evidence="9">
    <location>
        <begin position="33"/>
        <end position="122"/>
    </location>
</feature>
<evidence type="ECO:0000259" key="8">
    <source>
        <dbReference type="Pfam" id="PF02770"/>
    </source>
</evidence>
<evidence type="ECO:0000256" key="6">
    <source>
        <dbReference type="RuleBase" id="RU362125"/>
    </source>
</evidence>
<proteinExistence type="inferred from homology"/>
<dbReference type="AlphaFoldDB" id="A0A255DG09"/>
<evidence type="ECO:0000256" key="5">
    <source>
        <dbReference type="ARBA" id="ARBA00023002"/>
    </source>
</evidence>
<dbReference type="SUPFAM" id="SSF56645">
    <property type="entry name" value="Acyl-CoA dehydrogenase NM domain-like"/>
    <property type="match status" value="1"/>
</dbReference>
<evidence type="ECO:0000256" key="2">
    <source>
        <dbReference type="ARBA" id="ARBA00009347"/>
    </source>
</evidence>
<dbReference type="GO" id="GO:0003995">
    <property type="term" value="F:acyl-CoA dehydrogenase activity"/>
    <property type="evidence" value="ECO:0007669"/>
    <property type="project" value="TreeGrafter"/>
</dbReference>
<dbReference type="Pfam" id="PF00441">
    <property type="entry name" value="Acyl-CoA_dh_1"/>
    <property type="match status" value="1"/>
</dbReference>
<comment type="similarity">
    <text evidence="2 6">Belongs to the acyl-CoA dehydrogenase family.</text>
</comment>
<keyword evidence="5 6" id="KW-0560">Oxidoreductase</keyword>
<comment type="caution">
    <text evidence="10">The sequence shown here is derived from an EMBL/GenBank/DDBJ whole genome shotgun (WGS) entry which is preliminary data.</text>
</comment>
<dbReference type="PANTHER" id="PTHR43884">
    <property type="entry name" value="ACYL-COA DEHYDROGENASE"/>
    <property type="match status" value="1"/>
</dbReference>